<organism evidence="8">
    <name type="scientific">Taenia asiatica</name>
    <name type="common">Asian tapeworm</name>
    <dbReference type="NCBI Taxonomy" id="60517"/>
    <lineage>
        <taxon>Eukaryota</taxon>
        <taxon>Metazoa</taxon>
        <taxon>Spiralia</taxon>
        <taxon>Lophotrochozoa</taxon>
        <taxon>Platyhelminthes</taxon>
        <taxon>Cestoda</taxon>
        <taxon>Eucestoda</taxon>
        <taxon>Cyclophyllidea</taxon>
        <taxon>Taeniidae</taxon>
        <taxon>Taenia</taxon>
    </lineage>
</organism>
<evidence type="ECO:0000256" key="6">
    <source>
        <dbReference type="SAM" id="MobiDB-lite"/>
    </source>
</evidence>
<feature type="compositionally biased region" description="Pro residues" evidence="6">
    <location>
        <begin position="373"/>
        <end position="407"/>
    </location>
</feature>
<dbReference type="FunFam" id="3.30.160.60:FF:000100">
    <property type="entry name" value="Zinc finger 45-like"/>
    <property type="match status" value="1"/>
</dbReference>
<dbReference type="InterPro" id="IPR052795">
    <property type="entry name" value="RREB1"/>
</dbReference>
<dbReference type="SMART" id="SM00355">
    <property type="entry name" value="ZnF_C2H2"/>
    <property type="match status" value="6"/>
</dbReference>
<dbReference type="PANTHER" id="PTHR46451">
    <property type="entry name" value="RAS-RESPONSIVE ELEMENT-BINDING PROTEIN 1"/>
    <property type="match status" value="1"/>
</dbReference>
<dbReference type="InterPro" id="IPR036236">
    <property type="entry name" value="Znf_C2H2_sf"/>
</dbReference>
<feature type="domain" description="C2H2-type" evidence="7">
    <location>
        <begin position="642"/>
        <end position="664"/>
    </location>
</feature>
<accession>A0A158RAJ0</accession>
<dbReference type="PROSITE" id="PS50157">
    <property type="entry name" value="ZINC_FINGER_C2H2_2"/>
    <property type="match status" value="5"/>
</dbReference>
<dbReference type="InterPro" id="IPR013087">
    <property type="entry name" value="Znf_C2H2_type"/>
</dbReference>
<evidence type="ECO:0000256" key="3">
    <source>
        <dbReference type="ARBA" id="ARBA00022771"/>
    </source>
</evidence>
<protein>
    <submittedName>
        <fullName evidence="8">Ras-responsive element-binding protein 1</fullName>
    </submittedName>
</protein>
<feature type="region of interest" description="Disordered" evidence="6">
    <location>
        <begin position="368"/>
        <end position="407"/>
    </location>
</feature>
<evidence type="ECO:0000313" key="8">
    <source>
        <dbReference type="WBParaSite" id="TASK_0000947701-mRNA-1"/>
    </source>
</evidence>
<dbReference type="PROSITE" id="PS00028">
    <property type="entry name" value="ZINC_FINGER_C2H2_1"/>
    <property type="match status" value="5"/>
</dbReference>
<evidence type="ECO:0000256" key="5">
    <source>
        <dbReference type="PROSITE-ProRule" id="PRU00042"/>
    </source>
</evidence>
<keyword evidence="1" id="KW-0479">Metal-binding</keyword>
<dbReference type="FunFam" id="3.30.160.60:FF:000446">
    <property type="entry name" value="Zinc finger protein"/>
    <property type="match status" value="1"/>
</dbReference>
<dbReference type="GO" id="GO:0008270">
    <property type="term" value="F:zinc ion binding"/>
    <property type="evidence" value="ECO:0007669"/>
    <property type="project" value="UniProtKB-KW"/>
</dbReference>
<dbReference type="Gene3D" id="3.30.160.60">
    <property type="entry name" value="Classic Zinc Finger"/>
    <property type="match status" value="5"/>
</dbReference>
<keyword evidence="2" id="KW-0677">Repeat</keyword>
<dbReference type="Pfam" id="PF00096">
    <property type="entry name" value="zf-C2H2"/>
    <property type="match status" value="3"/>
</dbReference>
<dbReference type="GO" id="GO:0001228">
    <property type="term" value="F:DNA-binding transcription activator activity, RNA polymerase II-specific"/>
    <property type="evidence" value="ECO:0007669"/>
    <property type="project" value="TreeGrafter"/>
</dbReference>
<dbReference type="WBParaSite" id="TASK_0000947701-mRNA-1">
    <property type="protein sequence ID" value="TASK_0000947701-mRNA-1"/>
    <property type="gene ID" value="TASK_0000947701"/>
</dbReference>
<dbReference type="GO" id="GO:0005634">
    <property type="term" value="C:nucleus"/>
    <property type="evidence" value="ECO:0007669"/>
    <property type="project" value="TreeGrafter"/>
</dbReference>
<dbReference type="FunFam" id="3.30.160.60:FF:000086">
    <property type="entry name" value="transcription factor E4F1 isoform X1"/>
    <property type="match status" value="1"/>
</dbReference>
<keyword evidence="3 5" id="KW-0863">Zinc-finger</keyword>
<sequence length="667" mass="73830">LIHTFLGPLVVVHRPFGVMASYLLAGTQFVEPRFVNVSDAPGANCALFHSPPINSIINSKPPVTFLEGFFTNNLPLPPPLPPPPPPPPPQPTTFDLVHLSDHLISNILNRRLASSFIEEGITTPTSTTAEDPEIWDLKKRSREDVKLQPYACKDGVELFNCPLCSTADITTRAELTSHLQQHQNNQRREDGKHVCCFCASELSSNSSLERHLLTHTSTRFSIAVIIATTYFSQVGLIEQRFLWVDHRPFACSLCDKAFTTNGNLSRHRRTSHQLNNSTASTEFASTASNGRMSDNPHAIQNLLGKQNTGILNNWFSCVFLDVGKKLWQPQSRLRDLLIKRRRRFLRYIRLLREQRLNASAEEALDLSIKHEPSPTPPSLPPPPPPPLTPPSLPPPSHPLEPPTAPPLPSEIIPTPIIGIDGISSLFHLLMMKTTAFASCPLIPPTLQPPPSALPPPTMLPKIMIPNVMNRKKNSYKDAPKLITCPVDGCNQKFPWNSSLKRHILTHTPHKPFSCTRCTKSFSTKSNRERHMERVHRVSLKRQRTSCIPSSAVPAAGPASRAVVAVETGAEEYLRDEEIASMRGNDRQAEDISNSLLRSAGSPLVEPNPERLALRLRPQPPPLRSTLSVGGEAGPSDCGVVTMMCPVCGRTFGQAQSLQRHLKTHLIV</sequence>
<name>A0A158RAJ0_TAEAS</name>
<evidence type="ECO:0000259" key="7">
    <source>
        <dbReference type="PROSITE" id="PS50157"/>
    </source>
</evidence>
<feature type="domain" description="C2H2-type" evidence="7">
    <location>
        <begin position="249"/>
        <end position="277"/>
    </location>
</feature>
<evidence type="ECO:0000256" key="4">
    <source>
        <dbReference type="ARBA" id="ARBA00022833"/>
    </source>
</evidence>
<reference evidence="8" key="1">
    <citation type="submission" date="2016-04" db="UniProtKB">
        <authorList>
            <consortium name="WormBaseParasite"/>
        </authorList>
    </citation>
    <scope>IDENTIFICATION</scope>
</reference>
<proteinExistence type="predicted"/>
<evidence type="ECO:0000256" key="1">
    <source>
        <dbReference type="ARBA" id="ARBA00022723"/>
    </source>
</evidence>
<dbReference type="GO" id="GO:0000978">
    <property type="term" value="F:RNA polymerase II cis-regulatory region sequence-specific DNA binding"/>
    <property type="evidence" value="ECO:0007669"/>
    <property type="project" value="TreeGrafter"/>
</dbReference>
<dbReference type="PANTHER" id="PTHR46451:SF1">
    <property type="entry name" value="RAS-RESPONSIVE ELEMENT-BINDING PROTEIN 1"/>
    <property type="match status" value="1"/>
</dbReference>
<dbReference type="STRING" id="60517.A0A158RAJ0"/>
<feature type="domain" description="C2H2-type" evidence="7">
    <location>
        <begin position="193"/>
        <end position="220"/>
    </location>
</feature>
<evidence type="ECO:0000256" key="2">
    <source>
        <dbReference type="ARBA" id="ARBA00022737"/>
    </source>
</evidence>
<dbReference type="AlphaFoldDB" id="A0A158RAJ0"/>
<dbReference type="SUPFAM" id="SSF57667">
    <property type="entry name" value="beta-beta-alpha zinc fingers"/>
    <property type="match status" value="2"/>
</dbReference>
<feature type="domain" description="C2H2-type" evidence="7">
    <location>
        <begin position="512"/>
        <end position="535"/>
    </location>
</feature>
<keyword evidence="4" id="KW-0862">Zinc</keyword>
<feature type="domain" description="C2H2-type" evidence="7">
    <location>
        <begin position="482"/>
        <end position="511"/>
    </location>
</feature>